<keyword evidence="1" id="KW-1185">Reference proteome</keyword>
<name>A0A1U7WFS8_NICSY</name>
<dbReference type="Proteomes" id="UP000189701">
    <property type="component" value="Unplaced"/>
</dbReference>
<accession>A0A1U7WFS8</accession>
<dbReference type="AlphaFoldDB" id="A0A1U7WFS8"/>
<gene>
    <name evidence="2" type="primary">LOC104223365</name>
</gene>
<dbReference type="RefSeq" id="XP_009773095.1">
    <property type="nucleotide sequence ID" value="XM_009774793.1"/>
</dbReference>
<evidence type="ECO:0000313" key="2">
    <source>
        <dbReference type="RefSeq" id="XP_009773095.1"/>
    </source>
</evidence>
<organism evidence="1 2">
    <name type="scientific">Nicotiana sylvestris</name>
    <name type="common">Wood tobacco</name>
    <name type="synonym">South American tobacco</name>
    <dbReference type="NCBI Taxonomy" id="4096"/>
    <lineage>
        <taxon>Eukaryota</taxon>
        <taxon>Viridiplantae</taxon>
        <taxon>Streptophyta</taxon>
        <taxon>Embryophyta</taxon>
        <taxon>Tracheophyta</taxon>
        <taxon>Spermatophyta</taxon>
        <taxon>Magnoliopsida</taxon>
        <taxon>eudicotyledons</taxon>
        <taxon>Gunneridae</taxon>
        <taxon>Pentapetalae</taxon>
        <taxon>asterids</taxon>
        <taxon>lamiids</taxon>
        <taxon>Solanales</taxon>
        <taxon>Solanaceae</taxon>
        <taxon>Nicotianoideae</taxon>
        <taxon>Nicotianeae</taxon>
        <taxon>Nicotiana</taxon>
    </lineage>
</organism>
<protein>
    <submittedName>
        <fullName evidence="2">Uncharacterized protein LOC104223365</fullName>
    </submittedName>
</protein>
<evidence type="ECO:0000313" key="1">
    <source>
        <dbReference type="Proteomes" id="UP000189701"/>
    </source>
</evidence>
<reference evidence="2" key="2">
    <citation type="submission" date="2025-08" db="UniProtKB">
        <authorList>
            <consortium name="RefSeq"/>
        </authorList>
    </citation>
    <scope>IDENTIFICATION</scope>
    <source>
        <tissue evidence="2">Leaf</tissue>
    </source>
</reference>
<reference evidence="1" key="1">
    <citation type="journal article" date="2013" name="Genome Biol.">
        <title>Reference genomes and transcriptomes of Nicotiana sylvestris and Nicotiana tomentosiformis.</title>
        <authorList>
            <person name="Sierro N."/>
            <person name="Battey J.N."/>
            <person name="Ouadi S."/>
            <person name="Bovet L."/>
            <person name="Goepfert S."/>
            <person name="Bakaher N."/>
            <person name="Peitsch M.C."/>
            <person name="Ivanov N.V."/>
        </authorList>
    </citation>
    <scope>NUCLEOTIDE SEQUENCE [LARGE SCALE GENOMIC DNA]</scope>
</reference>
<proteinExistence type="predicted"/>
<sequence>MARKCETNRSWECSQMRDQRPVPRNYRHQQMLILKQCTACPGVSVTGFRSVLFCIMSLSVSECNFKSALLNPQDDQLDGGGENVGMVGMVGSEGMLGRGFIAGIGGRFIFGTEGKVGKEGNGVAVGSAGNGGNVDAVGKLGIVGNFGIVG</sequence>